<proteinExistence type="predicted"/>
<keyword evidence="1" id="KW-1133">Transmembrane helix</keyword>
<protein>
    <submittedName>
        <fullName evidence="2">Uncharacterized protein</fullName>
    </submittedName>
</protein>
<dbReference type="HOGENOM" id="CLU_986597_0_0_5"/>
<feature type="transmembrane region" description="Helical" evidence="1">
    <location>
        <begin position="39"/>
        <end position="57"/>
    </location>
</feature>
<organism evidence="2 3">
    <name type="scientific">Sinorhizobium meliloti (strain SM11)</name>
    <dbReference type="NCBI Taxonomy" id="707241"/>
    <lineage>
        <taxon>Bacteria</taxon>
        <taxon>Pseudomonadati</taxon>
        <taxon>Pseudomonadota</taxon>
        <taxon>Alphaproteobacteria</taxon>
        <taxon>Hyphomicrobiales</taxon>
        <taxon>Rhizobiaceae</taxon>
        <taxon>Sinorhizobium/Ensifer group</taxon>
        <taxon>Sinorhizobium</taxon>
    </lineage>
</organism>
<gene>
    <name evidence="2" type="ordered locus">SM11_chr0890</name>
</gene>
<dbReference type="AlphaFoldDB" id="F7X203"/>
<evidence type="ECO:0000256" key="1">
    <source>
        <dbReference type="SAM" id="Phobius"/>
    </source>
</evidence>
<reference evidence="2 3" key="1">
    <citation type="journal article" date="2011" name="J. Biotechnol.">
        <title>The complete genome sequence of the dominant Sinorhizobium meliloti field isolate SM11 extends the S. meliloti pan-genome.</title>
        <authorList>
            <person name="Schneiker-Bekel S."/>
            <person name="Wibberg D."/>
            <person name="Bekel T."/>
            <person name="Blom J."/>
            <person name="Linke B."/>
            <person name="Neuweger H."/>
            <person name="Stiens M."/>
            <person name="Vorholter F.J."/>
            <person name="Weidner S."/>
            <person name="Goesmann A."/>
            <person name="Puhler A."/>
            <person name="Schluter A."/>
        </authorList>
    </citation>
    <scope>NUCLEOTIDE SEQUENCE [LARGE SCALE GENOMIC DNA]</scope>
    <source>
        <strain evidence="2 3">SM11</strain>
    </source>
</reference>
<name>F7X203_SINMM</name>
<dbReference type="EMBL" id="CP001830">
    <property type="protein sequence ID" value="AEH78167.1"/>
    <property type="molecule type" value="Genomic_DNA"/>
</dbReference>
<dbReference type="KEGG" id="smx:SM11_chr0890"/>
<dbReference type="Gene3D" id="4.10.410.40">
    <property type="match status" value="1"/>
</dbReference>
<dbReference type="PATRIC" id="fig|707241.3.peg.933"/>
<evidence type="ECO:0000313" key="3">
    <source>
        <dbReference type="Proteomes" id="UP000009045"/>
    </source>
</evidence>
<accession>F7X203</accession>
<keyword evidence="1" id="KW-0812">Transmembrane</keyword>
<keyword evidence="1" id="KW-0472">Membrane</keyword>
<evidence type="ECO:0000313" key="2">
    <source>
        <dbReference type="EMBL" id="AEH78167.1"/>
    </source>
</evidence>
<sequence length="282" mass="30524">MVRYRIRLTFPDETRRWTAARSHTRMPRIAAARRRNRKFFTVKFASGIGIFFRVLLFRERDRPMTKFTAQGTEVYLQKIASPAPAGYAVTGVTNAKPAVVTVSSTDIANFADGQLVTMSGTGSALDGKTFPIAAVGTPTNSFTLEGSDLSGNTTPVTAGKATPIAAADLLRFCLASWEWEVEAADAIDVTTFCGSESLAGTPQPGNISIEGFTDFDVAAQTEWRNAVFDGQRRVMEIVLPGDRGEIVLPVTISGYTMTMETNEAVSFSGEAVVNEVPLFITD</sequence>
<dbReference type="Proteomes" id="UP000009045">
    <property type="component" value="Chromosome"/>
</dbReference>